<dbReference type="GO" id="GO:0004674">
    <property type="term" value="F:protein serine/threonine kinase activity"/>
    <property type="evidence" value="ECO:0007669"/>
    <property type="project" value="UniProtKB-EC"/>
</dbReference>
<dbReference type="Gene3D" id="2.90.10.10">
    <property type="entry name" value="Bulb-type lectin domain"/>
    <property type="match status" value="1"/>
</dbReference>
<dbReference type="OMA" id="MANCNTE"/>
<evidence type="ECO:0000256" key="1">
    <source>
        <dbReference type="ARBA" id="ARBA00004479"/>
    </source>
</evidence>
<comment type="catalytic activity">
    <reaction evidence="7">
        <text>L-seryl-[protein] + ATP = O-phospho-L-seryl-[protein] + ADP + H(+)</text>
        <dbReference type="Rhea" id="RHEA:17989"/>
        <dbReference type="Rhea" id="RHEA-COMP:9863"/>
        <dbReference type="Rhea" id="RHEA-COMP:11604"/>
        <dbReference type="ChEBI" id="CHEBI:15378"/>
        <dbReference type="ChEBI" id="CHEBI:29999"/>
        <dbReference type="ChEBI" id="CHEBI:30616"/>
        <dbReference type="ChEBI" id="CHEBI:83421"/>
        <dbReference type="ChEBI" id="CHEBI:456216"/>
        <dbReference type="EC" id="2.7.11.1"/>
    </reaction>
</comment>
<accession>J3M7G4</accession>
<keyword evidence="9" id="KW-0812">Transmembrane</keyword>
<name>J3M7G4_ORYBR</name>
<dbReference type="InterPro" id="IPR011009">
    <property type="entry name" value="Kinase-like_dom_sf"/>
</dbReference>
<dbReference type="GO" id="GO:0048544">
    <property type="term" value="P:recognition of pollen"/>
    <property type="evidence" value="ECO:0007669"/>
    <property type="project" value="InterPro"/>
</dbReference>
<keyword evidence="8" id="KW-0547">Nucleotide-binding</keyword>
<evidence type="ECO:0000256" key="7">
    <source>
        <dbReference type="ARBA" id="ARBA00048679"/>
    </source>
</evidence>
<dbReference type="Pfam" id="PF08276">
    <property type="entry name" value="PAN_2"/>
    <property type="match status" value="1"/>
</dbReference>
<comment type="subcellular location">
    <subcellularLocation>
        <location evidence="1">Membrane</location>
        <topology evidence="1">Single-pass type I membrane protein</topology>
    </subcellularLocation>
</comment>
<dbReference type="FunFam" id="2.90.10.10:FF:000005">
    <property type="entry name" value="G-type lectin S-receptor-like serine/threonine-protein kinase"/>
    <property type="match status" value="1"/>
</dbReference>
<dbReference type="InterPro" id="IPR000858">
    <property type="entry name" value="S_locus_glycoprot_dom"/>
</dbReference>
<dbReference type="Pfam" id="PF01453">
    <property type="entry name" value="B_lectin"/>
    <property type="match status" value="1"/>
</dbReference>
<dbReference type="PROSITE" id="PS50011">
    <property type="entry name" value="PROTEIN_KINASE_DOM"/>
    <property type="match status" value="1"/>
</dbReference>
<dbReference type="Gramene" id="OB05G25380.1">
    <property type="protein sequence ID" value="OB05G25380.1"/>
    <property type="gene ID" value="OB05G25380"/>
</dbReference>
<feature type="chain" id="PRO_5003773530" description="non-specific serine/threonine protein kinase" evidence="10">
    <location>
        <begin position="31"/>
        <end position="602"/>
    </location>
</feature>
<dbReference type="GO" id="GO:0005524">
    <property type="term" value="F:ATP binding"/>
    <property type="evidence" value="ECO:0007669"/>
    <property type="project" value="UniProtKB-UniRule"/>
</dbReference>
<protein>
    <recommendedName>
        <fullName evidence="2">non-specific serine/threonine protein kinase</fullName>
        <ecNumber evidence="2">2.7.11.1</ecNumber>
    </recommendedName>
</protein>
<proteinExistence type="predicted"/>
<evidence type="ECO:0000256" key="6">
    <source>
        <dbReference type="ARBA" id="ARBA00047899"/>
    </source>
</evidence>
<keyword evidence="15" id="KW-1185">Reference proteome</keyword>
<dbReference type="EnsemblPlants" id="OB05G25380.1">
    <property type="protein sequence ID" value="OB05G25380.1"/>
    <property type="gene ID" value="OB05G25380"/>
</dbReference>
<dbReference type="SMART" id="SM00473">
    <property type="entry name" value="PAN_AP"/>
    <property type="match status" value="1"/>
</dbReference>
<dbReference type="InterPro" id="IPR036426">
    <property type="entry name" value="Bulb-type_lectin_dom_sf"/>
</dbReference>
<dbReference type="PANTHER" id="PTHR32444:SF236">
    <property type="entry name" value="D-MANNOSE BINDING LECTIN FAMILY PROTEIN, EXPRESSED"/>
    <property type="match status" value="1"/>
</dbReference>
<reference evidence="14" key="1">
    <citation type="journal article" date="2013" name="Nat. Commun.">
        <title>Whole-genome sequencing of Oryza brachyantha reveals mechanisms underlying Oryza genome evolution.</title>
        <authorList>
            <person name="Chen J."/>
            <person name="Huang Q."/>
            <person name="Gao D."/>
            <person name="Wang J."/>
            <person name="Lang Y."/>
            <person name="Liu T."/>
            <person name="Li B."/>
            <person name="Bai Z."/>
            <person name="Luis Goicoechea J."/>
            <person name="Liang C."/>
            <person name="Chen C."/>
            <person name="Zhang W."/>
            <person name="Sun S."/>
            <person name="Liao Y."/>
            <person name="Zhang X."/>
            <person name="Yang L."/>
            <person name="Song C."/>
            <person name="Wang M."/>
            <person name="Shi J."/>
            <person name="Liu G."/>
            <person name="Liu J."/>
            <person name="Zhou H."/>
            <person name="Zhou W."/>
            <person name="Yu Q."/>
            <person name="An N."/>
            <person name="Chen Y."/>
            <person name="Cai Q."/>
            <person name="Wang B."/>
            <person name="Liu B."/>
            <person name="Min J."/>
            <person name="Huang Y."/>
            <person name="Wu H."/>
            <person name="Li Z."/>
            <person name="Zhang Y."/>
            <person name="Yin Y."/>
            <person name="Song W."/>
            <person name="Jiang J."/>
            <person name="Jackson S.A."/>
            <person name="Wing R.A."/>
            <person name="Wang J."/>
            <person name="Chen M."/>
        </authorList>
    </citation>
    <scope>NUCLEOTIDE SEQUENCE [LARGE SCALE GENOMIC DNA]</scope>
    <source>
        <strain evidence="14">cv. IRGC 101232</strain>
    </source>
</reference>
<keyword evidence="9" id="KW-0472">Membrane</keyword>
<evidence type="ECO:0000256" key="5">
    <source>
        <dbReference type="ARBA" id="ARBA00023170"/>
    </source>
</evidence>
<dbReference type="PROSITE" id="PS50927">
    <property type="entry name" value="BULB_LECTIN"/>
    <property type="match status" value="1"/>
</dbReference>
<dbReference type="PROSITE" id="PS00107">
    <property type="entry name" value="PROTEIN_KINASE_ATP"/>
    <property type="match status" value="1"/>
</dbReference>
<feature type="signal peptide" evidence="10">
    <location>
        <begin position="1"/>
        <end position="30"/>
    </location>
</feature>
<reference evidence="14" key="2">
    <citation type="submission" date="2013-04" db="UniProtKB">
        <authorList>
            <consortium name="EnsemblPlants"/>
        </authorList>
    </citation>
    <scope>IDENTIFICATION</scope>
</reference>
<dbReference type="GO" id="GO:0016020">
    <property type="term" value="C:membrane"/>
    <property type="evidence" value="ECO:0007669"/>
    <property type="project" value="UniProtKB-SubCell"/>
</dbReference>
<keyword evidence="5" id="KW-0675">Receptor</keyword>
<dbReference type="CDD" id="cd00028">
    <property type="entry name" value="B_lectin"/>
    <property type="match status" value="1"/>
</dbReference>
<dbReference type="SMART" id="SM00108">
    <property type="entry name" value="B_lectin"/>
    <property type="match status" value="1"/>
</dbReference>
<evidence type="ECO:0000256" key="9">
    <source>
        <dbReference type="SAM" id="Phobius"/>
    </source>
</evidence>
<dbReference type="PROSITE" id="PS50948">
    <property type="entry name" value="PAN"/>
    <property type="match status" value="1"/>
</dbReference>
<keyword evidence="9" id="KW-1133">Transmembrane helix</keyword>
<dbReference type="Gene3D" id="3.30.200.20">
    <property type="entry name" value="Phosphorylase Kinase, domain 1"/>
    <property type="match status" value="1"/>
</dbReference>
<evidence type="ECO:0000313" key="14">
    <source>
        <dbReference type="EnsemblPlants" id="OB05G25380.1"/>
    </source>
</evidence>
<dbReference type="PANTHER" id="PTHR32444">
    <property type="entry name" value="BULB-TYPE LECTIN DOMAIN-CONTAINING PROTEIN"/>
    <property type="match status" value="1"/>
</dbReference>
<dbReference type="InterPro" id="IPR000719">
    <property type="entry name" value="Prot_kinase_dom"/>
</dbReference>
<evidence type="ECO:0000313" key="15">
    <source>
        <dbReference type="Proteomes" id="UP000006038"/>
    </source>
</evidence>
<feature type="binding site" evidence="8">
    <location>
        <position position="539"/>
    </location>
    <ligand>
        <name>ATP</name>
        <dbReference type="ChEBI" id="CHEBI:30616"/>
    </ligand>
</feature>
<evidence type="ECO:0000259" key="11">
    <source>
        <dbReference type="PROSITE" id="PS50011"/>
    </source>
</evidence>
<dbReference type="GO" id="GO:0051707">
    <property type="term" value="P:response to other organism"/>
    <property type="evidence" value="ECO:0007669"/>
    <property type="project" value="UniProtKB-ARBA"/>
</dbReference>
<dbReference type="Pfam" id="PF00954">
    <property type="entry name" value="S_locus_glycop"/>
    <property type="match status" value="1"/>
</dbReference>
<keyword evidence="8" id="KW-0067">ATP-binding</keyword>
<organism evidence="14">
    <name type="scientific">Oryza brachyantha</name>
    <name type="common">malo sina</name>
    <dbReference type="NCBI Taxonomy" id="4533"/>
    <lineage>
        <taxon>Eukaryota</taxon>
        <taxon>Viridiplantae</taxon>
        <taxon>Streptophyta</taxon>
        <taxon>Embryophyta</taxon>
        <taxon>Tracheophyta</taxon>
        <taxon>Spermatophyta</taxon>
        <taxon>Magnoliopsida</taxon>
        <taxon>Liliopsida</taxon>
        <taxon>Poales</taxon>
        <taxon>Poaceae</taxon>
        <taxon>BOP clade</taxon>
        <taxon>Oryzoideae</taxon>
        <taxon>Oryzeae</taxon>
        <taxon>Oryzinae</taxon>
        <taxon>Oryza</taxon>
    </lineage>
</organism>
<dbReference type="InterPro" id="IPR003609">
    <property type="entry name" value="Pan_app"/>
</dbReference>
<dbReference type="AlphaFoldDB" id="J3M7G4"/>
<evidence type="ECO:0000256" key="3">
    <source>
        <dbReference type="ARBA" id="ARBA00022729"/>
    </source>
</evidence>
<dbReference type="InterPro" id="IPR001245">
    <property type="entry name" value="Ser-Thr/Tyr_kinase_cat_dom"/>
</dbReference>
<dbReference type="FunFam" id="3.30.200.20:FF:000015">
    <property type="entry name" value="Somatic embryogenesis receptor kinase 1"/>
    <property type="match status" value="1"/>
</dbReference>
<dbReference type="InterPro" id="IPR017441">
    <property type="entry name" value="Protein_kinase_ATP_BS"/>
</dbReference>
<dbReference type="SUPFAM" id="SSF56112">
    <property type="entry name" value="Protein kinase-like (PK-like)"/>
    <property type="match status" value="1"/>
</dbReference>
<keyword evidence="3 10" id="KW-0732">Signal</keyword>
<evidence type="ECO:0000256" key="4">
    <source>
        <dbReference type="ARBA" id="ARBA00023157"/>
    </source>
</evidence>
<feature type="transmembrane region" description="Helical" evidence="9">
    <location>
        <begin position="458"/>
        <end position="478"/>
    </location>
</feature>
<dbReference type="EC" id="2.7.11.1" evidence="2"/>
<evidence type="ECO:0000259" key="13">
    <source>
        <dbReference type="PROSITE" id="PS50948"/>
    </source>
</evidence>
<dbReference type="Pfam" id="PF07714">
    <property type="entry name" value="PK_Tyr_Ser-Thr"/>
    <property type="match status" value="1"/>
</dbReference>
<evidence type="ECO:0000256" key="10">
    <source>
        <dbReference type="SAM" id="SignalP"/>
    </source>
</evidence>
<feature type="domain" description="Apple" evidence="13">
    <location>
        <begin position="354"/>
        <end position="441"/>
    </location>
</feature>
<evidence type="ECO:0000256" key="8">
    <source>
        <dbReference type="PROSITE-ProRule" id="PRU10141"/>
    </source>
</evidence>
<dbReference type="SUPFAM" id="SSF51110">
    <property type="entry name" value="alpha-D-mannose-specific plant lectins"/>
    <property type="match status" value="1"/>
</dbReference>
<comment type="catalytic activity">
    <reaction evidence="6">
        <text>L-threonyl-[protein] + ATP = O-phospho-L-threonyl-[protein] + ADP + H(+)</text>
        <dbReference type="Rhea" id="RHEA:46608"/>
        <dbReference type="Rhea" id="RHEA-COMP:11060"/>
        <dbReference type="Rhea" id="RHEA-COMP:11605"/>
        <dbReference type="ChEBI" id="CHEBI:15378"/>
        <dbReference type="ChEBI" id="CHEBI:30013"/>
        <dbReference type="ChEBI" id="CHEBI:30616"/>
        <dbReference type="ChEBI" id="CHEBI:61977"/>
        <dbReference type="ChEBI" id="CHEBI:456216"/>
        <dbReference type="EC" id="2.7.11.1"/>
    </reaction>
</comment>
<dbReference type="HOGENOM" id="CLU_000288_116_0_1"/>
<evidence type="ECO:0000256" key="2">
    <source>
        <dbReference type="ARBA" id="ARBA00012513"/>
    </source>
</evidence>
<dbReference type="Proteomes" id="UP000006038">
    <property type="component" value="Chromosome 5"/>
</dbReference>
<keyword evidence="4" id="KW-1015">Disulfide bond</keyword>
<sequence>MSSIACCKNILLLHLLLPWLLLPHLRSTAADIPTDTLDKARNMTDGKRLVSDGGSFTLGFFSPGVSTMRYLGVWFSVSEDAVCWVANRDRPLTDTTGVLAITDTGSLLLLDGSGRVVWSSNTTTAAAPGSSPVARLLETGNLVVAGRGSGAVVVWQSFDHPSNTLLPTMKIGKNLWTGHEWYLSSWSSAGDPSTGNYRYATDTKSGAPLDVLWYGTEKRYRTGPWNGRWFSGIPEMGTYSDMFTYRMTISPGEVTYSYVAKDAGVPFSRIVLTDVGVVQRLVWDPSTRSWKTFFQGPRDLCDSYGRCGAFGVCDAGAASTSFCSCARGFSPASPSAWQMRDNSGGCRRNASLDCGSGSGTTTDGFVVVRGVKLPDAHNATVDVRITLEQCRARCLANCSCVAYAPADVGGGATGSGCIIWMEDLVDLRYVDGGQDLYVRSAKSELDEDRSRKFPFAKIVTPVLSFMFIIILVLAIWVWRRKHKSSEGIPQNPATTARPVRLRIVKAATANFSQDNMVGQGGFGVVYKGILPDERMIAVKRLNQSALTKKGEQDFIREVEVMAELRHGNLLPLLAYCSAHRERVLIYEYMRKGSLDRYIFGIS</sequence>
<dbReference type="InterPro" id="IPR001480">
    <property type="entry name" value="Bulb-type_lectin_dom"/>
</dbReference>
<feature type="domain" description="Protein kinase" evidence="11">
    <location>
        <begin position="511"/>
        <end position="602"/>
    </location>
</feature>
<feature type="domain" description="Bulb-type lectin" evidence="12">
    <location>
        <begin position="34"/>
        <end position="157"/>
    </location>
</feature>
<dbReference type="CDD" id="cd01098">
    <property type="entry name" value="PAN_AP_plant"/>
    <property type="match status" value="1"/>
</dbReference>
<evidence type="ECO:0000259" key="12">
    <source>
        <dbReference type="PROSITE" id="PS50927"/>
    </source>
</evidence>